<evidence type="ECO:0000313" key="4">
    <source>
        <dbReference type="Proteomes" id="UP000053201"/>
    </source>
</evidence>
<dbReference type="AlphaFoldDB" id="A0A0L0H3M3"/>
<feature type="region of interest" description="Disordered" evidence="1">
    <location>
        <begin position="1"/>
        <end position="27"/>
    </location>
</feature>
<keyword evidence="4" id="KW-1185">Reference proteome</keyword>
<dbReference type="Pfam" id="PF13302">
    <property type="entry name" value="Acetyltransf_3"/>
    <property type="match status" value="1"/>
</dbReference>
<reference evidence="3 4" key="1">
    <citation type="submission" date="2009-08" db="EMBL/GenBank/DDBJ databases">
        <title>The Genome Sequence of Spizellomyces punctatus strain DAOM BR117.</title>
        <authorList>
            <consortium name="The Broad Institute Genome Sequencing Platform"/>
            <person name="Russ C."/>
            <person name="Cuomo C."/>
            <person name="Shea T."/>
            <person name="Young S.K."/>
            <person name="Zeng Q."/>
            <person name="Koehrsen M."/>
            <person name="Haas B."/>
            <person name="Borodovsky M."/>
            <person name="Guigo R."/>
            <person name="Alvarado L."/>
            <person name="Berlin A."/>
            <person name="Bochicchio J."/>
            <person name="Borenstein D."/>
            <person name="Chapman S."/>
            <person name="Chen Z."/>
            <person name="Engels R."/>
            <person name="Freedman E."/>
            <person name="Gellesch M."/>
            <person name="Goldberg J."/>
            <person name="Griggs A."/>
            <person name="Gujja S."/>
            <person name="Heiman D."/>
            <person name="Hepburn T."/>
            <person name="Howarth C."/>
            <person name="Jen D."/>
            <person name="Larson L."/>
            <person name="Lewis B."/>
            <person name="Mehta T."/>
            <person name="Park D."/>
            <person name="Pearson M."/>
            <person name="Roberts A."/>
            <person name="Saif S."/>
            <person name="Shenoy N."/>
            <person name="Sisk P."/>
            <person name="Stolte C."/>
            <person name="Sykes S."/>
            <person name="Thomson T."/>
            <person name="Walk T."/>
            <person name="White J."/>
            <person name="Yandava C."/>
            <person name="Burger G."/>
            <person name="Gray M.W."/>
            <person name="Holland P.W.H."/>
            <person name="King N."/>
            <person name="Lang F.B.F."/>
            <person name="Roger A.J."/>
            <person name="Ruiz-Trillo I."/>
            <person name="Lander E."/>
            <person name="Nusbaum C."/>
        </authorList>
    </citation>
    <scope>NUCLEOTIDE SEQUENCE [LARGE SCALE GENOMIC DNA]</scope>
    <source>
        <strain evidence="3 4">DAOM BR117</strain>
    </source>
</reference>
<accession>A0A0L0H3M3</accession>
<evidence type="ECO:0000313" key="3">
    <source>
        <dbReference type="EMBL" id="KNC95802.1"/>
    </source>
</evidence>
<dbReference type="Proteomes" id="UP000053201">
    <property type="component" value="Unassembled WGS sequence"/>
</dbReference>
<feature type="domain" description="N-acetyltransferase" evidence="2">
    <location>
        <begin position="142"/>
        <end position="220"/>
    </location>
</feature>
<organism evidence="3 4">
    <name type="scientific">Spizellomyces punctatus (strain DAOM BR117)</name>
    <dbReference type="NCBI Taxonomy" id="645134"/>
    <lineage>
        <taxon>Eukaryota</taxon>
        <taxon>Fungi</taxon>
        <taxon>Fungi incertae sedis</taxon>
        <taxon>Chytridiomycota</taxon>
        <taxon>Chytridiomycota incertae sedis</taxon>
        <taxon>Chytridiomycetes</taxon>
        <taxon>Spizellomycetales</taxon>
        <taxon>Spizellomycetaceae</taxon>
        <taxon>Spizellomyces</taxon>
    </lineage>
</organism>
<proteinExistence type="predicted"/>
<dbReference type="RefSeq" id="XP_016603842.1">
    <property type="nucleotide sequence ID" value="XM_016757759.1"/>
</dbReference>
<dbReference type="VEuPathDB" id="FungiDB:SPPG_09582"/>
<dbReference type="InterPro" id="IPR016181">
    <property type="entry name" value="Acyl_CoA_acyltransferase"/>
</dbReference>
<dbReference type="SUPFAM" id="SSF55729">
    <property type="entry name" value="Acyl-CoA N-acyltransferases (Nat)"/>
    <property type="match status" value="1"/>
</dbReference>
<evidence type="ECO:0000259" key="2">
    <source>
        <dbReference type="Pfam" id="PF13302"/>
    </source>
</evidence>
<dbReference type="OrthoDB" id="2162589at2759"/>
<dbReference type="EMBL" id="KQ257476">
    <property type="protein sequence ID" value="KNC95802.1"/>
    <property type="molecule type" value="Genomic_DNA"/>
</dbReference>
<dbReference type="GeneID" id="27692707"/>
<name>A0A0L0H3M3_SPIPD</name>
<feature type="compositionally biased region" description="Polar residues" evidence="1">
    <location>
        <begin position="1"/>
        <end position="20"/>
    </location>
</feature>
<dbReference type="Gene3D" id="3.40.630.30">
    <property type="match status" value="1"/>
</dbReference>
<dbReference type="GO" id="GO:0016747">
    <property type="term" value="F:acyltransferase activity, transferring groups other than amino-acyl groups"/>
    <property type="evidence" value="ECO:0007669"/>
    <property type="project" value="InterPro"/>
</dbReference>
<sequence>MQFLPSPSTHAFSTSSTKLPKTQATTHTADAALTRAAASLLFRFPSAQPQSSPSKSFDTSCSPYRSTLTTPRLKLVPVADIPKRFLDHVADLLDRFGFKSIDEMDKQLTGHHEMWIIELQEGSSSVSSSTFSSSSSLAPRYVGIVDLRVHSLPYTSSPEASLELLIAPLYRGQGYATEAAKHVLKHVLHPSQGRPLHRVSAATSPAYPAMERVVEKLGMQPADNLGYCTLDDARYWEITEEGFADLWLE</sequence>
<gene>
    <name evidence="3" type="ORF">SPPG_09582</name>
</gene>
<evidence type="ECO:0000256" key="1">
    <source>
        <dbReference type="SAM" id="MobiDB-lite"/>
    </source>
</evidence>
<dbReference type="InterPro" id="IPR000182">
    <property type="entry name" value="GNAT_dom"/>
</dbReference>
<dbReference type="InParanoid" id="A0A0L0H3M3"/>
<protein>
    <recommendedName>
        <fullName evidence="2">N-acetyltransferase domain-containing protein</fullName>
    </recommendedName>
</protein>